<dbReference type="CDD" id="cd00038">
    <property type="entry name" value="CAP_ED"/>
    <property type="match status" value="1"/>
</dbReference>
<proteinExistence type="predicted"/>
<keyword evidence="1" id="KW-0805">Transcription regulation</keyword>
<dbReference type="SUPFAM" id="SSF46785">
    <property type="entry name" value="Winged helix' DNA-binding domain"/>
    <property type="match status" value="1"/>
</dbReference>
<dbReference type="CDD" id="cd00092">
    <property type="entry name" value="HTH_CRP"/>
    <property type="match status" value="1"/>
</dbReference>
<dbReference type="SUPFAM" id="SSF51206">
    <property type="entry name" value="cAMP-binding domain-like"/>
    <property type="match status" value="1"/>
</dbReference>
<evidence type="ECO:0000256" key="3">
    <source>
        <dbReference type="ARBA" id="ARBA00023163"/>
    </source>
</evidence>
<dbReference type="EMBL" id="MFJE01000051">
    <property type="protein sequence ID" value="OGG13490.1"/>
    <property type="molecule type" value="Genomic_DNA"/>
</dbReference>
<dbReference type="InterPro" id="IPR014710">
    <property type="entry name" value="RmlC-like_jellyroll"/>
</dbReference>
<evidence type="ECO:0000313" key="5">
    <source>
        <dbReference type="EMBL" id="OGG13490.1"/>
    </source>
</evidence>
<dbReference type="InterPro" id="IPR036390">
    <property type="entry name" value="WH_DNA-bd_sf"/>
</dbReference>
<feature type="domain" description="HTH crp-type" evidence="4">
    <location>
        <begin position="133"/>
        <end position="206"/>
    </location>
</feature>
<dbReference type="PANTHER" id="PTHR24567:SF74">
    <property type="entry name" value="HTH-TYPE TRANSCRIPTIONAL REGULATOR ARCR"/>
    <property type="match status" value="1"/>
</dbReference>
<dbReference type="STRING" id="1798375.A2773_03205"/>
<evidence type="ECO:0000256" key="2">
    <source>
        <dbReference type="ARBA" id="ARBA00023125"/>
    </source>
</evidence>
<dbReference type="InterPro" id="IPR036388">
    <property type="entry name" value="WH-like_DNA-bd_sf"/>
</dbReference>
<dbReference type="AlphaFoldDB" id="A0A1F5ZLZ1"/>
<dbReference type="InterPro" id="IPR012318">
    <property type="entry name" value="HTH_CRP"/>
</dbReference>
<dbReference type="GO" id="GO:0003677">
    <property type="term" value="F:DNA binding"/>
    <property type="evidence" value="ECO:0007669"/>
    <property type="project" value="UniProtKB-KW"/>
</dbReference>
<evidence type="ECO:0000313" key="6">
    <source>
        <dbReference type="Proteomes" id="UP000177383"/>
    </source>
</evidence>
<protein>
    <recommendedName>
        <fullName evidence="4">HTH crp-type domain-containing protein</fullName>
    </recommendedName>
</protein>
<dbReference type="PANTHER" id="PTHR24567">
    <property type="entry name" value="CRP FAMILY TRANSCRIPTIONAL REGULATORY PROTEIN"/>
    <property type="match status" value="1"/>
</dbReference>
<dbReference type="PRINTS" id="PR00034">
    <property type="entry name" value="HTHCRP"/>
</dbReference>
<keyword evidence="2" id="KW-0238">DNA-binding</keyword>
<dbReference type="Pfam" id="PF00027">
    <property type="entry name" value="cNMP_binding"/>
    <property type="match status" value="1"/>
</dbReference>
<name>A0A1F5ZLZ1_9BACT</name>
<comment type="caution">
    <text evidence="5">The sequence shown here is derived from an EMBL/GenBank/DDBJ whole genome shotgun (WGS) entry which is preliminary data.</text>
</comment>
<evidence type="ECO:0000259" key="4">
    <source>
        <dbReference type="PROSITE" id="PS51063"/>
    </source>
</evidence>
<gene>
    <name evidence="5" type="ORF">A2773_03205</name>
</gene>
<dbReference type="PROSITE" id="PS51063">
    <property type="entry name" value="HTH_CRP_2"/>
    <property type="match status" value="1"/>
</dbReference>
<keyword evidence="3" id="KW-0804">Transcription</keyword>
<dbReference type="Gene3D" id="1.10.10.10">
    <property type="entry name" value="Winged helix-like DNA-binding domain superfamily/Winged helix DNA-binding domain"/>
    <property type="match status" value="1"/>
</dbReference>
<evidence type="ECO:0000256" key="1">
    <source>
        <dbReference type="ARBA" id="ARBA00023015"/>
    </source>
</evidence>
<dbReference type="Gene3D" id="2.60.120.10">
    <property type="entry name" value="Jelly Rolls"/>
    <property type="match status" value="1"/>
</dbReference>
<dbReference type="InterPro" id="IPR018490">
    <property type="entry name" value="cNMP-bd_dom_sf"/>
</dbReference>
<dbReference type="InterPro" id="IPR050397">
    <property type="entry name" value="Env_Response_Regulators"/>
</dbReference>
<dbReference type="Proteomes" id="UP000177383">
    <property type="component" value="Unassembled WGS sequence"/>
</dbReference>
<dbReference type="GO" id="GO:0003700">
    <property type="term" value="F:DNA-binding transcription factor activity"/>
    <property type="evidence" value="ECO:0007669"/>
    <property type="project" value="TreeGrafter"/>
</dbReference>
<reference evidence="5 6" key="1">
    <citation type="journal article" date="2016" name="Nat. Commun.">
        <title>Thousands of microbial genomes shed light on interconnected biogeochemical processes in an aquifer system.</title>
        <authorList>
            <person name="Anantharaman K."/>
            <person name="Brown C.T."/>
            <person name="Hug L.A."/>
            <person name="Sharon I."/>
            <person name="Castelle C.J."/>
            <person name="Probst A.J."/>
            <person name="Thomas B.C."/>
            <person name="Singh A."/>
            <person name="Wilkins M.J."/>
            <person name="Karaoz U."/>
            <person name="Brodie E.L."/>
            <person name="Williams K.H."/>
            <person name="Hubbard S.S."/>
            <person name="Banfield J.F."/>
        </authorList>
    </citation>
    <scope>NUCLEOTIDE SEQUENCE [LARGE SCALE GENOMIC DNA]</scope>
</reference>
<dbReference type="InterPro" id="IPR000595">
    <property type="entry name" value="cNMP-bd_dom"/>
</dbReference>
<organism evidence="5 6">
    <name type="scientific">Candidatus Gottesmanbacteria bacterium RIFCSPHIGHO2_01_FULL_39_10</name>
    <dbReference type="NCBI Taxonomy" id="1798375"/>
    <lineage>
        <taxon>Bacteria</taxon>
        <taxon>Candidatus Gottesmaniibacteriota</taxon>
    </lineage>
</organism>
<accession>A0A1F5ZLZ1</accession>
<dbReference type="GO" id="GO:0005829">
    <property type="term" value="C:cytosol"/>
    <property type="evidence" value="ECO:0007669"/>
    <property type="project" value="TreeGrafter"/>
</dbReference>
<dbReference type="Pfam" id="PF13545">
    <property type="entry name" value="HTH_Crp_2"/>
    <property type="match status" value="1"/>
</dbReference>
<sequence>MVDTKGKLESFFSSFTSLKYGRDASLIKPQDIISHIFYLESGYIRQYLISGEGEEITIHIFRPGSFFPMMLVLSNTTNKYYFEAMTSVSIYKAPIEKVIEFIKNNPDVNLELSKRLSQGIAGLLVRIENLIFDDVEQKLASLLFYLGEHFGEEKAGKRVIKLRLTHKDIATWIGTSRESVSRQMKQFEKNKLLSYKNGEIVLINPGKIKLVV</sequence>
<dbReference type="SMART" id="SM00419">
    <property type="entry name" value="HTH_CRP"/>
    <property type="match status" value="1"/>
</dbReference>